<keyword evidence="4" id="KW-1185">Reference proteome</keyword>
<evidence type="ECO:0000256" key="1">
    <source>
        <dbReference type="SAM" id="Coils"/>
    </source>
</evidence>
<dbReference type="OrthoDB" id="2138242at2759"/>
<feature type="compositionally biased region" description="Polar residues" evidence="2">
    <location>
        <begin position="130"/>
        <end position="139"/>
    </location>
</feature>
<feature type="compositionally biased region" description="Low complexity" evidence="2">
    <location>
        <begin position="1"/>
        <end position="19"/>
    </location>
</feature>
<feature type="compositionally biased region" description="Polar residues" evidence="2">
    <location>
        <begin position="340"/>
        <end position="351"/>
    </location>
</feature>
<feature type="region of interest" description="Disordered" evidence="2">
    <location>
        <begin position="312"/>
        <end position="484"/>
    </location>
</feature>
<feature type="compositionally biased region" description="Polar residues" evidence="2">
    <location>
        <begin position="83"/>
        <end position="92"/>
    </location>
</feature>
<feature type="region of interest" description="Disordered" evidence="2">
    <location>
        <begin position="818"/>
        <end position="889"/>
    </location>
</feature>
<feature type="compositionally biased region" description="Low complexity" evidence="2">
    <location>
        <begin position="627"/>
        <end position="643"/>
    </location>
</feature>
<name>A0A5B0NF80_PUCGR</name>
<feature type="compositionally biased region" description="Pro residues" evidence="2">
    <location>
        <begin position="117"/>
        <end position="127"/>
    </location>
</feature>
<feature type="compositionally biased region" description="Low complexity" evidence="2">
    <location>
        <begin position="239"/>
        <end position="250"/>
    </location>
</feature>
<feature type="region of interest" description="Disordered" evidence="2">
    <location>
        <begin position="626"/>
        <end position="732"/>
    </location>
</feature>
<feature type="compositionally biased region" description="Low complexity" evidence="2">
    <location>
        <begin position="161"/>
        <end position="188"/>
    </location>
</feature>
<feature type="coiled-coil region" evidence="1">
    <location>
        <begin position="760"/>
        <end position="816"/>
    </location>
</feature>
<comment type="caution">
    <text evidence="3">The sequence shown here is derived from an EMBL/GenBank/DDBJ whole genome shotgun (WGS) entry which is preliminary data.</text>
</comment>
<keyword evidence="1" id="KW-0175">Coiled coil</keyword>
<feature type="compositionally biased region" description="Low complexity" evidence="2">
    <location>
        <begin position="568"/>
        <end position="584"/>
    </location>
</feature>
<feature type="compositionally biased region" description="Polar residues" evidence="2">
    <location>
        <begin position="37"/>
        <end position="47"/>
    </location>
</feature>
<evidence type="ECO:0000313" key="3">
    <source>
        <dbReference type="EMBL" id="KAA1087182.1"/>
    </source>
</evidence>
<accession>A0A5B0NF80</accession>
<evidence type="ECO:0000313" key="4">
    <source>
        <dbReference type="Proteomes" id="UP000324748"/>
    </source>
</evidence>
<dbReference type="Proteomes" id="UP000324748">
    <property type="component" value="Unassembled WGS sequence"/>
</dbReference>
<feature type="compositionally biased region" description="Polar residues" evidence="2">
    <location>
        <begin position="438"/>
        <end position="479"/>
    </location>
</feature>
<feature type="region of interest" description="Disordered" evidence="2">
    <location>
        <begin position="1"/>
        <end position="215"/>
    </location>
</feature>
<feature type="compositionally biased region" description="Basic and acidic residues" evidence="2">
    <location>
        <begin position="101"/>
        <end position="110"/>
    </location>
</feature>
<feature type="region of interest" description="Disordered" evidence="2">
    <location>
        <begin position="539"/>
        <end position="602"/>
    </location>
</feature>
<feature type="compositionally biased region" description="Basic residues" evidence="2">
    <location>
        <begin position="48"/>
        <end position="71"/>
    </location>
</feature>
<sequence>MTTQQHQQHQQQQQQQQHQVGPTLPPLRPHPHHPSLCHQSASPVSQPKSHHQHHHHHQQQQQHHHHHHHHQQQQQQQQPQHQSSQESNSNWHSHLLKRTASRAELDRRPSEQFIHSQPPPPLPPLPLPTHENSSRQSTQQDERTFVKPEYLTPHLPPQPLPSHSNHNSPNQQQQQQQQHPRSDPSSTDHSPDHHHHHQQQQQQPQEALPTLRSSNSIKRRRMSIADERSLLKTTHHHLSSSSSSNHPSVSPETRTQHQKLSADSFTEPISPLVIGFNQPHEPTAIQQVANTIRLREEQKRLIEHRRNSFAGLNSFSFSNNNTRSPNPPSQNNNNRYSPRTVRTSQPASRASFSKVALSSSSSNNNNNNNHSNNNGSNTGHNGLMKLLSHPSLSNSTSSTSNQPSQQSLYDAPPPVVNLPSIDEAAARKPPSNPHRQAHPTSTAPINQDTHPDPNTSPDMLDRSSSPTDSSTQMGPSSSVADRRGQVVREKVKNMALAPQAFRPQLLVQPSVKSAPIRSGFLQATAPNGEVVTTPLIARTNLAGSGGTGSTNPNHAPEPPQQPRFAKYNPNNPSSLNHSSRLNHSIGAGPSTAYPNLGASEGPYRQGIERRMTMHAGSLMQVPTLSHLLSGSNNPLSQSQPSPGRGRPSGKSANPAANHQTQSIPLGPGQPNPNPPYPPNHHHYHQSQSQQRAHHGTDGQRTATFQEQAPSQPPGSARLRGSIGGGGMMGGSTAAGIPSKQMFLQLFESFYDSLSDSKVLQNNLEEQIRRSAQLLHSLQQSATVFEAILDDRLAAVQTQSTRELQILENRIDRLEARLPLPNNLSNPNDDDELLPLDVLPDSADHKSPIIPTGSPKIPHSTDSCATSTSQTSTAGGPRSGTGIEDGNRTG</sequence>
<gene>
    <name evidence="3" type="ORF">PGT21_024557</name>
</gene>
<feature type="compositionally biased region" description="Low complexity" evidence="2">
    <location>
        <begin position="72"/>
        <end position="82"/>
    </location>
</feature>
<feature type="compositionally biased region" description="Low complexity" evidence="2">
    <location>
        <begin position="312"/>
        <end position="339"/>
    </location>
</feature>
<organism evidence="3 4">
    <name type="scientific">Puccinia graminis f. sp. tritici</name>
    <dbReference type="NCBI Taxonomy" id="56615"/>
    <lineage>
        <taxon>Eukaryota</taxon>
        <taxon>Fungi</taxon>
        <taxon>Dikarya</taxon>
        <taxon>Basidiomycota</taxon>
        <taxon>Pucciniomycotina</taxon>
        <taxon>Pucciniomycetes</taxon>
        <taxon>Pucciniales</taxon>
        <taxon>Pucciniaceae</taxon>
        <taxon>Puccinia</taxon>
    </lineage>
</organism>
<feature type="compositionally biased region" description="Low complexity" evidence="2">
    <location>
        <begin position="358"/>
        <end position="408"/>
    </location>
</feature>
<dbReference type="EMBL" id="VSWC01000105">
    <property type="protein sequence ID" value="KAA1087182.1"/>
    <property type="molecule type" value="Genomic_DNA"/>
</dbReference>
<proteinExistence type="predicted"/>
<feature type="compositionally biased region" description="Polar residues" evidence="2">
    <location>
        <begin position="650"/>
        <end position="663"/>
    </location>
</feature>
<feature type="compositionally biased region" description="Low complexity" evidence="2">
    <location>
        <begin position="859"/>
        <end position="872"/>
    </location>
</feature>
<feature type="compositionally biased region" description="Polar residues" evidence="2">
    <location>
        <begin position="698"/>
        <end position="709"/>
    </location>
</feature>
<reference evidence="3 4" key="1">
    <citation type="submission" date="2019-05" db="EMBL/GenBank/DDBJ databases">
        <title>Emergence of the Ug99 lineage of the wheat stem rust pathogen through somatic hybridization.</title>
        <authorList>
            <person name="Li F."/>
            <person name="Upadhyaya N.M."/>
            <person name="Sperschneider J."/>
            <person name="Matny O."/>
            <person name="Nguyen-Phuc H."/>
            <person name="Mago R."/>
            <person name="Raley C."/>
            <person name="Miller M.E."/>
            <person name="Silverstein K.A.T."/>
            <person name="Henningsen E."/>
            <person name="Hirsch C.D."/>
            <person name="Visser B."/>
            <person name="Pretorius Z.A."/>
            <person name="Steffenson B.J."/>
            <person name="Schwessinger B."/>
            <person name="Dodds P.N."/>
            <person name="Figueroa M."/>
        </authorList>
    </citation>
    <scope>NUCLEOTIDE SEQUENCE [LARGE SCALE GENOMIC DNA]</scope>
    <source>
        <strain evidence="3">21-0</strain>
    </source>
</reference>
<evidence type="ECO:0000256" key="2">
    <source>
        <dbReference type="SAM" id="MobiDB-lite"/>
    </source>
</evidence>
<dbReference type="AlphaFoldDB" id="A0A5B0NF80"/>
<feature type="compositionally biased region" description="Pro residues" evidence="2">
    <location>
        <begin position="667"/>
        <end position="678"/>
    </location>
</feature>
<feature type="region of interest" description="Disordered" evidence="2">
    <location>
        <begin position="233"/>
        <end position="263"/>
    </location>
</feature>
<protein>
    <submittedName>
        <fullName evidence="3">Uncharacterized protein</fullName>
    </submittedName>
</protein>